<protein>
    <recommendedName>
        <fullName evidence="1">DSBA-like thioredoxin domain-containing protein</fullName>
    </recommendedName>
</protein>
<dbReference type="Gene3D" id="3.40.30.10">
    <property type="entry name" value="Glutaredoxin"/>
    <property type="match status" value="1"/>
</dbReference>
<dbReference type="Proteomes" id="UP000004931">
    <property type="component" value="Unassembled WGS sequence"/>
</dbReference>
<dbReference type="GO" id="GO:0016491">
    <property type="term" value="F:oxidoreductase activity"/>
    <property type="evidence" value="ECO:0007669"/>
    <property type="project" value="InterPro"/>
</dbReference>
<organism evidence="2 3">
    <name type="scientific">marine gamma proteobacterium HTCC2143</name>
    <dbReference type="NCBI Taxonomy" id="247633"/>
    <lineage>
        <taxon>Bacteria</taxon>
        <taxon>Pseudomonadati</taxon>
        <taxon>Pseudomonadota</taxon>
        <taxon>Gammaproteobacteria</taxon>
        <taxon>Cellvibrionales</taxon>
        <taxon>Spongiibacteraceae</taxon>
        <taxon>BD1-7 clade</taxon>
    </lineage>
</organism>
<proteinExistence type="predicted"/>
<evidence type="ECO:0000313" key="2">
    <source>
        <dbReference type="EMBL" id="EAW31833.1"/>
    </source>
</evidence>
<sequence>MLTVYIDFKSPASYLAINPVLALVERHGIALAWKPFRTSEREAPTVTDNASVAQMHRKVRAVSRRVIQQKYAAHQGISLEFPEAVGNTDLALGALALTSGDPLPFINAAFAAYWTDHADLNAPTALAILMSETIGEDFVLDEKSCLDALESSQAEAEKLGVVDAPAFIIRDQLFIGREHLPWIDEIIRIET</sequence>
<accession>A0YBA3</accession>
<dbReference type="InterPro" id="IPR001853">
    <property type="entry name" value="DSBA-like_thioredoxin_dom"/>
</dbReference>
<evidence type="ECO:0000313" key="3">
    <source>
        <dbReference type="Proteomes" id="UP000004931"/>
    </source>
</evidence>
<comment type="caution">
    <text evidence="2">The sequence shown here is derived from an EMBL/GenBank/DDBJ whole genome shotgun (WGS) entry which is preliminary data.</text>
</comment>
<dbReference type="eggNOG" id="COG3917">
    <property type="taxonomic scope" value="Bacteria"/>
</dbReference>
<gene>
    <name evidence="2" type="ORF">GP2143_05265</name>
</gene>
<dbReference type="STRING" id="247633.GP2143_05265"/>
<name>A0YBA3_9GAMM</name>
<keyword evidence="3" id="KW-1185">Reference proteome</keyword>
<dbReference type="InterPro" id="IPR036249">
    <property type="entry name" value="Thioredoxin-like_sf"/>
</dbReference>
<dbReference type="AlphaFoldDB" id="A0YBA3"/>
<dbReference type="SUPFAM" id="SSF52833">
    <property type="entry name" value="Thioredoxin-like"/>
    <property type="match status" value="1"/>
</dbReference>
<feature type="domain" description="DSBA-like thioredoxin" evidence="1">
    <location>
        <begin position="2"/>
        <end position="183"/>
    </location>
</feature>
<reference evidence="2 3" key="1">
    <citation type="journal article" date="2010" name="J. Bacteriol.">
        <title>Genome sequence of the oligotrophic marine Gammaproteobacterium HTCC2143, isolated from the Oregon Coast.</title>
        <authorList>
            <person name="Oh H.M."/>
            <person name="Kang I."/>
            <person name="Ferriera S."/>
            <person name="Giovannoni S.J."/>
            <person name="Cho J.C."/>
        </authorList>
    </citation>
    <scope>NUCLEOTIDE SEQUENCE [LARGE SCALE GENOMIC DNA]</scope>
    <source>
        <strain evidence="2 3">HTCC2143</strain>
    </source>
</reference>
<dbReference type="EMBL" id="AAVT01000002">
    <property type="protein sequence ID" value="EAW31833.1"/>
    <property type="molecule type" value="Genomic_DNA"/>
</dbReference>
<dbReference type="OrthoDB" id="5244108at2"/>
<dbReference type="Pfam" id="PF01323">
    <property type="entry name" value="DSBA"/>
    <property type="match status" value="1"/>
</dbReference>
<evidence type="ECO:0000259" key="1">
    <source>
        <dbReference type="Pfam" id="PF01323"/>
    </source>
</evidence>